<gene>
    <name evidence="6" type="ORF">BTO16_04560</name>
</gene>
<dbReference type="GO" id="GO:0016787">
    <property type="term" value="F:hydrolase activity"/>
    <property type="evidence" value="ECO:0007669"/>
    <property type="project" value="UniProtKB-UniRule"/>
</dbReference>
<dbReference type="CDD" id="cd07205">
    <property type="entry name" value="Pat_PNPLA6_PNPLA7_NTE1_like"/>
    <property type="match status" value="1"/>
</dbReference>
<comment type="caution">
    <text evidence="4">Lacks conserved residue(s) required for the propagation of feature annotation.</text>
</comment>
<dbReference type="PANTHER" id="PTHR14226">
    <property type="entry name" value="NEUROPATHY TARGET ESTERASE/SWISS CHEESE D.MELANOGASTER"/>
    <property type="match status" value="1"/>
</dbReference>
<keyword evidence="1 4" id="KW-0378">Hydrolase</keyword>
<accession>A0A2S7WWB4</accession>
<dbReference type="InterPro" id="IPR050301">
    <property type="entry name" value="NTE"/>
</dbReference>
<keyword evidence="3 4" id="KW-0443">Lipid metabolism</keyword>
<proteinExistence type="predicted"/>
<dbReference type="SUPFAM" id="SSF52151">
    <property type="entry name" value="FabD/lysophospholipase-like"/>
    <property type="match status" value="1"/>
</dbReference>
<evidence type="ECO:0000256" key="1">
    <source>
        <dbReference type="ARBA" id="ARBA00022801"/>
    </source>
</evidence>
<dbReference type="AlphaFoldDB" id="A0A2S7WWB4"/>
<dbReference type="InterPro" id="IPR016035">
    <property type="entry name" value="Acyl_Trfase/lysoPLipase"/>
</dbReference>
<sequence length="257" mass="28715">MQKNNSNTIGLVLSGGGARAYAHIGVLHALNEYGIYPTHISGASAGALVGVLYCHGYTPLEIVALSKTDEFLKIFKIGLINRELTEMTRLKSFLDKHIQDDFKYLKVPLYVSVTNLNLGNYEIKSSGILIDVIAASCAIPILFKPVKINDYLYVDGGLLNNLPVEPLLETTDKIIGVSINEHEFKDTIRGRLKITERCLQLAVWNTTQERIHKCDVSILIDKHFKYNMFSIHKSQELFDIGYATTIEKMDAILQGIS</sequence>
<dbReference type="Gene3D" id="3.40.1090.10">
    <property type="entry name" value="Cytosolic phospholipase A2 catalytic domain"/>
    <property type="match status" value="2"/>
</dbReference>
<feature type="short sequence motif" description="DGA/G" evidence="4">
    <location>
        <begin position="155"/>
        <end position="157"/>
    </location>
</feature>
<dbReference type="Pfam" id="PF01734">
    <property type="entry name" value="Patatin"/>
    <property type="match status" value="1"/>
</dbReference>
<feature type="active site" description="Nucleophile" evidence="4">
    <location>
        <position position="44"/>
    </location>
</feature>
<dbReference type="Proteomes" id="UP000239068">
    <property type="component" value="Unassembled WGS sequence"/>
</dbReference>
<protein>
    <recommendedName>
        <fullName evidence="5">PNPLA domain-containing protein</fullName>
    </recommendedName>
</protein>
<comment type="caution">
    <text evidence="6">The sequence shown here is derived from an EMBL/GenBank/DDBJ whole genome shotgun (WGS) entry which is preliminary data.</text>
</comment>
<evidence type="ECO:0000256" key="3">
    <source>
        <dbReference type="ARBA" id="ARBA00023098"/>
    </source>
</evidence>
<feature type="active site" description="Proton acceptor" evidence="4">
    <location>
        <position position="155"/>
    </location>
</feature>
<evidence type="ECO:0000259" key="5">
    <source>
        <dbReference type="PROSITE" id="PS51635"/>
    </source>
</evidence>
<feature type="domain" description="PNPLA" evidence="5">
    <location>
        <begin position="11"/>
        <end position="168"/>
    </location>
</feature>
<organism evidence="6 7">
    <name type="scientific">Polaribacter glomeratus</name>
    <dbReference type="NCBI Taxonomy" id="102"/>
    <lineage>
        <taxon>Bacteria</taxon>
        <taxon>Pseudomonadati</taxon>
        <taxon>Bacteroidota</taxon>
        <taxon>Flavobacteriia</taxon>
        <taxon>Flavobacteriales</taxon>
        <taxon>Flavobacteriaceae</taxon>
    </lineage>
</organism>
<evidence type="ECO:0000313" key="7">
    <source>
        <dbReference type="Proteomes" id="UP000239068"/>
    </source>
</evidence>
<reference evidence="6 7" key="1">
    <citation type="submission" date="2016-12" db="EMBL/GenBank/DDBJ databases">
        <title>Trade-off between light-utilization and light-protection in marine flavobacteria.</title>
        <authorList>
            <person name="Kumagai Y."/>
            <person name="Yoshizawa S."/>
            <person name="Kogure K."/>
            <person name="Iwasaki W."/>
        </authorList>
    </citation>
    <scope>NUCLEOTIDE SEQUENCE [LARGE SCALE GENOMIC DNA]</scope>
    <source>
        <strain evidence="6 7">ATCC 43844</strain>
    </source>
</reference>
<keyword evidence="2 4" id="KW-0442">Lipid degradation</keyword>
<feature type="short sequence motif" description="GXSXG" evidence="4">
    <location>
        <begin position="42"/>
        <end position="46"/>
    </location>
</feature>
<dbReference type="GO" id="GO:0016042">
    <property type="term" value="P:lipid catabolic process"/>
    <property type="evidence" value="ECO:0007669"/>
    <property type="project" value="UniProtKB-UniRule"/>
</dbReference>
<dbReference type="PROSITE" id="PS51635">
    <property type="entry name" value="PNPLA"/>
    <property type="match status" value="1"/>
</dbReference>
<dbReference type="OrthoDB" id="9770965at2"/>
<evidence type="ECO:0000256" key="4">
    <source>
        <dbReference type="PROSITE-ProRule" id="PRU01161"/>
    </source>
</evidence>
<dbReference type="EMBL" id="MSCM01000001">
    <property type="protein sequence ID" value="PQJ81885.1"/>
    <property type="molecule type" value="Genomic_DNA"/>
</dbReference>
<dbReference type="InterPro" id="IPR002641">
    <property type="entry name" value="PNPLA_dom"/>
</dbReference>
<dbReference type="PANTHER" id="PTHR14226:SF78">
    <property type="entry name" value="SLR0060 PROTEIN"/>
    <property type="match status" value="1"/>
</dbReference>
<name>A0A2S7WWB4_9FLAO</name>
<dbReference type="RefSeq" id="WP_105020456.1">
    <property type="nucleotide sequence ID" value="NZ_MSCM01000001.1"/>
</dbReference>
<keyword evidence="7" id="KW-1185">Reference proteome</keyword>
<evidence type="ECO:0000313" key="6">
    <source>
        <dbReference type="EMBL" id="PQJ81885.1"/>
    </source>
</evidence>
<evidence type="ECO:0000256" key="2">
    <source>
        <dbReference type="ARBA" id="ARBA00022963"/>
    </source>
</evidence>